<feature type="transmembrane region" description="Helical" evidence="1">
    <location>
        <begin position="15"/>
        <end position="35"/>
    </location>
</feature>
<evidence type="ECO:0000256" key="1">
    <source>
        <dbReference type="SAM" id="Phobius"/>
    </source>
</evidence>
<dbReference type="EMBL" id="CP042382">
    <property type="protein sequence ID" value="QEA38485.1"/>
    <property type="molecule type" value="Genomic_DNA"/>
</dbReference>
<proteinExistence type="predicted"/>
<dbReference type="KEGG" id="paur:FGL86_04910"/>
<dbReference type="Proteomes" id="UP000321272">
    <property type="component" value="Chromosome"/>
</dbReference>
<protein>
    <submittedName>
        <fullName evidence="2">Uncharacterized protein</fullName>
    </submittedName>
</protein>
<organism evidence="2 3">
    <name type="scientific">Pistricoccus aurantiacus</name>
    <dbReference type="NCBI Taxonomy" id="1883414"/>
    <lineage>
        <taxon>Bacteria</taxon>
        <taxon>Pseudomonadati</taxon>
        <taxon>Pseudomonadota</taxon>
        <taxon>Gammaproteobacteria</taxon>
        <taxon>Oceanospirillales</taxon>
        <taxon>Halomonadaceae</taxon>
        <taxon>Pistricoccus</taxon>
    </lineage>
</organism>
<accession>A0A5B8SSM3</accession>
<keyword evidence="3" id="KW-1185">Reference proteome</keyword>
<dbReference type="AlphaFoldDB" id="A0A5B8SSM3"/>
<reference evidence="2 3" key="1">
    <citation type="submission" date="2019-06" db="EMBL/GenBank/DDBJ databases">
        <title>Genome analyses of bacteria isolated from kimchi.</title>
        <authorList>
            <person name="Lee S."/>
            <person name="Ahn S."/>
            <person name="Roh S."/>
        </authorList>
    </citation>
    <scope>NUCLEOTIDE SEQUENCE [LARGE SCALE GENOMIC DNA]</scope>
    <source>
        <strain evidence="2 3">CBA4606</strain>
    </source>
</reference>
<keyword evidence="1" id="KW-0812">Transmembrane</keyword>
<sequence length="166" mass="18109">MSTSLLERRKSRSPLISLMVLLGLIGGGCLGWYLVAQRLHGGDAVAWFAADSSCNLHRAPCTAELGDRGRLSFSIPGDIQPLERLPLEVRVEGVEAQAVRVDFVGRGMDMGRYRFPLEETAPGVFRGEGQLSICTREVMPWRAKVLVETASGTRGSRFDFDVAGSL</sequence>
<name>A0A5B8SSM3_9GAMM</name>
<gene>
    <name evidence="2" type="ORF">FGL86_04910</name>
</gene>
<evidence type="ECO:0000313" key="2">
    <source>
        <dbReference type="EMBL" id="QEA38485.1"/>
    </source>
</evidence>
<dbReference type="RefSeq" id="WP_147183550.1">
    <property type="nucleotide sequence ID" value="NZ_CP042382.1"/>
</dbReference>
<keyword evidence="1" id="KW-0472">Membrane</keyword>
<dbReference type="OrthoDB" id="5917490at2"/>
<evidence type="ECO:0000313" key="3">
    <source>
        <dbReference type="Proteomes" id="UP000321272"/>
    </source>
</evidence>
<keyword evidence="1" id="KW-1133">Transmembrane helix</keyword>